<dbReference type="SUPFAM" id="SSF63829">
    <property type="entry name" value="Calcium-dependent phosphotriesterase"/>
    <property type="match status" value="2"/>
</dbReference>
<dbReference type="InterPro" id="IPR013783">
    <property type="entry name" value="Ig-like_fold"/>
</dbReference>
<evidence type="ECO:0000313" key="8">
    <source>
        <dbReference type="EMBL" id="AYB34388.1"/>
    </source>
</evidence>
<dbReference type="EMBL" id="CP032382">
    <property type="protein sequence ID" value="AYB34388.1"/>
    <property type="molecule type" value="Genomic_DNA"/>
</dbReference>
<keyword evidence="9" id="KW-1185">Reference proteome</keyword>
<gene>
    <name evidence="8" type="ORF">D4L85_29110</name>
</gene>
<dbReference type="EC" id="2.7.13.3" evidence="2"/>
<dbReference type="AlphaFoldDB" id="A0A385T014"/>
<dbReference type="PANTHER" id="PTHR24421:SF10">
    <property type="entry name" value="NITRATE_NITRITE SENSOR PROTEIN NARQ"/>
    <property type="match status" value="1"/>
</dbReference>
<dbReference type="InterPro" id="IPR015943">
    <property type="entry name" value="WD40/YVTN_repeat-like_dom_sf"/>
</dbReference>
<dbReference type="GO" id="GO:0004673">
    <property type="term" value="F:protein histidine kinase activity"/>
    <property type="evidence" value="ECO:0007669"/>
    <property type="project" value="UniProtKB-EC"/>
</dbReference>
<evidence type="ECO:0000259" key="7">
    <source>
        <dbReference type="Pfam" id="PF07495"/>
    </source>
</evidence>
<name>A0A385T014_9BACT</name>
<dbReference type="Gene3D" id="3.30.565.10">
    <property type="entry name" value="Histidine kinase-like ATPase, C-terminal domain"/>
    <property type="match status" value="1"/>
</dbReference>
<evidence type="ECO:0000256" key="4">
    <source>
        <dbReference type="ARBA" id="ARBA00022777"/>
    </source>
</evidence>
<keyword evidence="6" id="KW-0472">Membrane</keyword>
<dbReference type="Proteomes" id="UP000266183">
    <property type="component" value="Chromosome"/>
</dbReference>
<organism evidence="8 9">
    <name type="scientific">Chryseolinea soli</name>
    <dbReference type="NCBI Taxonomy" id="2321403"/>
    <lineage>
        <taxon>Bacteria</taxon>
        <taxon>Pseudomonadati</taxon>
        <taxon>Bacteroidota</taxon>
        <taxon>Cytophagia</taxon>
        <taxon>Cytophagales</taxon>
        <taxon>Fulvivirgaceae</taxon>
        <taxon>Chryseolinea</taxon>
    </lineage>
</organism>
<dbReference type="InterPro" id="IPR011110">
    <property type="entry name" value="Reg_prop"/>
</dbReference>
<feature type="transmembrane region" description="Helical" evidence="6">
    <location>
        <begin position="783"/>
        <end position="803"/>
    </location>
</feature>
<reference evidence="9" key="1">
    <citation type="submission" date="2018-09" db="EMBL/GenBank/DDBJ databases">
        <title>Chryseolinea sp. KIS68-18 isolated from soil.</title>
        <authorList>
            <person name="Weon H.-Y."/>
            <person name="Kwon S.-W."/>
            <person name="Lee S.A."/>
        </authorList>
    </citation>
    <scope>NUCLEOTIDE SEQUENCE [LARGE SCALE GENOMIC DNA]</scope>
    <source>
        <strain evidence="9">KIS68-18</strain>
    </source>
</reference>
<evidence type="ECO:0000256" key="5">
    <source>
        <dbReference type="ARBA" id="ARBA00023012"/>
    </source>
</evidence>
<dbReference type="GO" id="GO:0000160">
    <property type="term" value="P:phosphorelay signal transduction system"/>
    <property type="evidence" value="ECO:0007669"/>
    <property type="project" value="UniProtKB-KW"/>
</dbReference>
<evidence type="ECO:0000313" key="9">
    <source>
        <dbReference type="Proteomes" id="UP000266183"/>
    </source>
</evidence>
<dbReference type="Gene3D" id="2.130.10.10">
    <property type="entry name" value="YVTN repeat-like/Quinoprotein amine dehydrogenase"/>
    <property type="match status" value="2"/>
</dbReference>
<evidence type="ECO:0000256" key="2">
    <source>
        <dbReference type="ARBA" id="ARBA00012438"/>
    </source>
</evidence>
<evidence type="ECO:0000256" key="3">
    <source>
        <dbReference type="ARBA" id="ARBA00022679"/>
    </source>
</evidence>
<feature type="domain" description="Two component regulator three Y" evidence="7">
    <location>
        <begin position="713"/>
        <end position="773"/>
    </location>
</feature>
<sequence length="1036" mass="118537">MMLRLQNHGRGCTFRSLKYRKAPGKLSRHTGYNGEGEKPVLCKVFCMSRVCITIIFCCLAVIALRAQDDTFYSTRNYTAIDGLPQSQVMGILEDKNGYLWVGTTGGGLARYDGREFKVYTTLDGLLANQVVGLRFDRHDNLWILHPRGVTRFNGLEFKRFQAPQQLLTDRQMRRIYMLGDTVFMLSNSGMASKIYRDSAYYWEKPLYKDYQAWGSHRAPTGEICSFTSDGQFIIQTGNQKFMFPAGEEVGKIYNLFNYKRDVLFRSANGVFKLDIKNKKVEKLNWDMPNFVLLYDDKSDVFWTVSGSNLLKETTRGAEIKRDTVLKDVSIYQALVDSEGNTWFASDGRGLYKYYRQDFKRCSSDNLRGVMTILKDRDGASWIGTMAKGLWKIHHGKIRSYVDPKEPTRNTITTVKQAPDGTIWVGSASGLGKYNKEHDCFQWYTREDGLPGWAVTSLAFDGRGVFVGTGNGLSYFDGKTFTNYSTKDGLYTNGIWTILYDPKTETLFIGTEIGMNTLQHGTIGKLPLPEIVNTSVLSINSYRDSLLLLGTGGSGLMVIKPFGDLRKLITTRDGLASDFIYFAAPDEKGYTWIGTEKGINRIKLDKHFDLVENLHFDFDNGLTGVETNQNAFYISPKEKYFGLVDGLYEFNDHSSDRPRSFDVHLTNVEILYGEYSPRQYSDSTFGFFKIPYTPSMPPDKNHLTFTFNRVDKHYSKSVKFKYILENFDKTWSQPSAQDMVTYSNLPPGDYTFRVMSTNNEGSWADTRIAYAFTIRTPFYRTASFLLGMFILVGGLVTLILYLRVKQRVNRVMMLERIRQKEQDTLRKEIARDFHDEMGNQLTRIINYVSLLKLNSTSNGNGNGYANGHDLYTKVEDSAKYLYNGTRDFIWSIDPVNDELSKLFIHIRDFGEKLFEEKEINFRAYNEVREKIKLPYGFSREANLIFKEAMTNSFKYSGARNVALSLKRDESTGFEICFEDDGVGFATEDIEKSNGLQNIRDRASRINAVLRIQSARNEGTKIILNFKLTKTLKYGLAF</sequence>
<comment type="catalytic activity">
    <reaction evidence="1">
        <text>ATP + protein L-histidine = ADP + protein N-phospho-L-histidine.</text>
        <dbReference type="EC" id="2.7.13.3"/>
    </reaction>
</comment>
<keyword evidence="6" id="KW-1133">Transmembrane helix</keyword>
<dbReference type="Pfam" id="PF07494">
    <property type="entry name" value="Reg_prop"/>
    <property type="match status" value="1"/>
</dbReference>
<dbReference type="KEGG" id="chk:D4L85_29110"/>
<proteinExistence type="predicted"/>
<dbReference type="InterPro" id="IPR050482">
    <property type="entry name" value="Sensor_HK_TwoCompSys"/>
</dbReference>
<evidence type="ECO:0000256" key="6">
    <source>
        <dbReference type="SAM" id="Phobius"/>
    </source>
</evidence>
<dbReference type="PANTHER" id="PTHR24421">
    <property type="entry name" value="NITRATE/NITRITE SENSOR PROTEIN NARX-RELATED"/>
    <property type="match status" value="1"/>
</dbReference>
<dbReference type="InterPro" id="IPR011123">
    <property type="entry name" value="Y_Y_Y"/>
</dbReference>
<dbReference type="CDD" id="cd16917">
    <property type="entry name" value="HATPase_UhpB-NarQ-NarX-like"/>
    <property type="match status" value="1"/>
</dbReference>
<keyword evidence="5" id="KW-0902">Two-component regulatory system</keyword>
<protein>
    <recommendedName>
        <fullName evidence="2">histidine kinase</fullName>
        <ecNumber evidence="2">2.7.13.3</ecNumber>
    </recommendedName>
</protein>
<dbReference type="Gene3D" id="2.60.40.10">
    <property type="entry name" value="Immunoglobulins"/>
    <property type="match status" value="1"/>
</dbReference>
<evidence type="ECO:0000256" key="1">
    <source>
        <dbReference type="ARBA" id="ARBA00000085"/>
    </source>
</evidence>
<keyword evidence="3" id="KW-0808">Transferase</keyword>
<accession>A0A385T014</accession>
<keyword evidence="4" id="KW-0418">Kinase</keyword>
<keyword evidence="6" id="KW-0812">Transmembrane</keyword>
<dbReference type="Pfam" id="PF07495">
    <property type="entry name" value="Y_Y_Y"/>
    <property type="match status" value="1"/>
</dbReference>
<dbReference type="InterPro" id="IPR036890">
    <property type="entry name" value="HATPase_C_sf"/>
</dbReference>
<dbReference type="SUPFAM" id="SSF55874">
    <property type="entry name" value="ATPase domain of HSP90 chaperone/DNA topoisomerase II/histidine kinase"/>
    <property type="match status" value="1"/>
</dbReference>